<keyword evidence="4 6" id="KW-1133">Transmembrane helix</keyword>
<evidence type="ECO:0000313" key="8">
    <source>
        <dbReference type="Proteomes" id="UP000321051"/>
    </source>
</evidence>
<dbReference type="STRING" id="1371.GCA_900166605_00937"/>
<feature type="transmembrane region" description="Helical" evidence="6">
    <location>
        <begin position="108"/>
        <end position="127"/>
    </location>
</feature>
<dbReference type="InterPro" id="IPR038330">
    <property type="entry name" value="TspO/MBR-related_sf"/>
</dbReference>
<sequence length="265" mass="29565">MFSVPSMKLKLLNAVALAVVIAVNGLANALPLNGQTTGSISDSLNVLFTPAGYVFSIWGIIYLLLILWVLRAFFAKPTEEHIYAGIGYMFILSCVFNVLWLFLFHYEIFYGTMAAILGLWVSLGVIYMKIKTSPRRGLLLVPISVYFGWVTVASITNIGVVLTASGIRSWIIDGSWWTALAIAAASAAVILFYRKMGDVLYTLVFVWAFTGVFVQRWQEVNLAAWTAAAAALLLFVQLFFRSGSNFTYLPLYWVINNKRGRENRT</sequence>
<dbReference type="InterPro" id="IPR004307">
    <property type="entry name" value="TspO_MBR"/>
</dbReference>
<evidence type="ECO:0000313" key="7">
    <source>
        <dbReference type="EMBL" id="GEK59984.1"/>
    </source>
</evidence>
<dbReference type="Pfam" id="PF03073">
    <property type="entry name" value="TspO_MBR"/>
    <property type="match status" value="1"/>
</dbReference>
<dbReference type="Gene3D" id="1.20.1260.100">
    <property type="entry name" value="TspO/MBR protein"/>
    <property type="match status" value="1"/>
</dbReference>
<reference evidence="7 8" key="1">
    <citation type="submission" date="2019-07" db="EMBL/GenBank/DDBJ databases">
        <title>Whole genome shotgun sequence of Marinococcus halophilus NBRC 102359.</title>
        <authorList>
            <person name="Hosoyama A."/>
            <person name="Uohara A."/>
            <person name="Ohji S."/>
            <person name="Ichikawa N."/>
        </authorList>
    </citation>
    <scope>NUCLEOTIDE SEQUENCE [LARGE SCALE GENOMIC DNA]</scope>
    <source>
        <strain evidence="7 8">NBRC 102359</strain>
    </source>
</reference>
<evidence type="ECO:0000256" key="6">
    <source>
        <dbReference type="SAM" id="Phobius"/>
    </source>
</evidence>
<comment type="caution">
    <text evidence="7">The sequence shown here is derived from an EMBL/GenBank/DDBJ whole genome shotgun (WGS) entry which is preliminary data.</text>
</comment>
<accession>A0A510Y9C7</accession>
<dbReference type="EMBL" id="BJUN01000024">
    <property type="protein sequence ID" value="GEK59984.1"/>
    <property type="molecule type" value="Genomic_DNA"/>
</dbReference>
<evidence type="ECO:0000256" key="1">
    <source>
        <dbReference type="ARBA" id="ARBA00004141"/>
    </source>
</evidence>
<gene>
    <name evidence="7" type="ORF">MHA01_28890</name>
</gene>
<proteinExistence type="inferred from homology"/>
<feature type="transmembrane region" description="Helical" evidence="6">
    <location>
        <begin position="82"/>
        <end position="102"/>
    </location>
</feature>
<keyword evidence="5 6" id="KW-0472">Membrane</keyword>
<name>A0A510Y9C7_MARHA</name>
<organism evidence="7 8">
    <name type="scientific">Marinococcus halophilus</name>
    <dbReference type="NCBI Taxonomy" id="1371"/>
    <lineage>
        <taxon>Bacteria</taxon>
        <taxon>Bacillati</taxon>
        <taxon>Bacillota</taxon>
        <taxon>Bacilli</taxon>
        <taxon>Bacillales</taxon>
        <taxon>Bacillaceae</taxon>
        <taxon>Marinococcus</taxon>
    </lineage>
</organism>
<dbReference type="PANTHER" id="PTHR33802">
    <property type="entry name" value="SI:CH211-161H7.5-RELATED"/>
    <property type="match status" value="1"/>
</dbReference>
<dbReference type="GO" id="GO:0016020">
    <property type="term" value="C:membrane"/>
    <property type="evidence" value="ECO:0007669"/>
    <property type="project" value="UniProtKB-SubCell"/>
</dbReference>
<comment type="similarity">
    <text evidence="2">Belongs to the TspO/BZRP family.</text>
</comment>
<dbReference type="AlphaFoldDB" id="A0A510Y9C7"/>
<comment type="subcellular location">
    <subcellularLocation>
        <location evidence="1">Membrane</location>
        <topology evidence="1">Multi-pass membrane protein</topology>
    </subcellularLocation>
</comment>
<evidence type="ECO:0000256" key="2">
    <source>
        <dbReference type="ARBA" id="ARBA00007524"/>
    </source>
</evidence>
<dbReference type="Proteomes" id="UP000321051">
    <property type="component" value="Unassembled WGS sequence"/>
</dbReference>
<feature type="transmembrane region" description="Helical" evidence="6">
    <location>
        <begin position="174"/>
        <end position="193"/>
    </location>
</feature>
<evidence type="ECO:0000256" key="4">
    <source>
        <dbReference type="ARBA" id="ARBA00022989"/>
    </source>
</evidence>
<dbReference type="RefSeq" id="WP_094909004.1">
    <property type="nucleotide sequence ID" value="NZ_BJUN01000024.1"/>
</dbReference>
<protein>
    <recommendedName>
        <fullName evidence="9">Tryptophan-rich sensory protein</fullName>
    </recommendedName>
</protein>
<feature type="transmembrane region" description="Helical" evidence="6">
    <location>
        <begin position="139"/>
        <end position="162"/>
    </location>
</feature>
<dbReference type="PANTHER" id="PTHR33802:SF1">
    <property type="entry name" value="XK-RELATED PROTEIN"/>
    <property type="match status" value="1"/>
</dbReference>
<keyword evidence="3 6" id="KW-0812">Transmembrane</keyword>
<feature type="transmembrane region" description="Helical" evidence="6">
    <location>
        <begin position="53"/>
        <end position="70"/>
    </location>
</feature>
<evidence type="ECO:0008006" key="9">
    <source>
        <dbReference type="Google" id="ProtNLM"/>
    </source>
</evidence>
<evidence type="ECO:0000256" key="5">
    <source>
        <dbReference type="ARBA" id="ARBA00023136"/>
    </source>
</evidence>
<keyword evidence="8" id="KW-1185">Reference proteome</keyword>
<evidence type="ECO:0000256" key="3">
    <source>
        <dbReference type="ARBA" id="ARBA00022692"/>
    </source>
</evidence>
<feature type="transmembrane region" description="Helical" evidence="6">
    <location>
        <begin position="200"/>
        <end position="217"/>
    </location>
</feature>